<reference evidence="2 3" key="1">
    <citation type="submission" date="2021-07" db="EMBL/GenBank/DDBJ databases">
        <title>Genome data of Colletotrichum spaethianum.</title>
        <authorList>
            <person name="Utami Y.D."/>
            <person name="Hiruma K."/>
        </authorList>
    </citation>
    <scope>NUCLEOTIDE SEQUENCE [LARGE SCALE GENOMIC DNA]</scope>
    <source>
        <strain evidence="2 3">MAFF 242679</strain>
    </source>
</reference>
<evidence type="ECO:0000313" key="3">
    <source>
        <dbReference type="Proteomes" id="UP001055172"/>
    </source>
</evidence>
<gene>
    <name evidence="2" type="ORF">ColLi_12415</name>
</gene>
<dbReference type="EMBL" id="BPPX01000043">
    <property type="protein sequence ID" value="GJC89577.1"/>
    <property type="molecule type" value="Genomic_DNA"/>
</dbReference>
<proteinExistence type="predicted"/>
<keyword evidence="1" id="KW-1133">Transmembrane helix</keyword>
<name>A0AA37LYN0_9PEZI</name>
<keyword evidence="1" id="KW-0472">Membrane</keyword>
<protein>
    <submittedName>
        <fullName evidence="2">Uncharacterized protein</fullName>
    </submittedName>
</protein>
<dbReference type="Proteomes" id="UP001055172">
    <property type="component" value="Unassembled WGS sequence"/>
</dbReference>
<comment type="caution">
    <text evidence="2">The sequence shown here is derived from an EMBL/GenBank/DDBJ whole genome shotgun (WGS) entry which is preliminary data.</text>
</comment>
<accession>A0AA37LYN0</accession>
<dbReference type="AlphaFoldDB" id="A0AA37LYN0"/>
<sequence length="255" mass="28679">MAEMMKMFGIWHGRAKVQDIVERKLEDPEHPELQRLAEAVTRASKSETFPAYPSKFANDDTNQVNVVAVHSLYHMCQVVLHSSTVPLFSGKPRRSTEAIQSVWKAADITVRHAISHAQLLREHLKGRGDFTRINPVTGFTGFISASVLLAVLKCQDRRRGNTNHFGAQLEFFAVWIQDAIHVLEILGAFWDRLRPLITKTDFVGIGKPVEKRSSKNLACGAPTAHAFTVFESGPRDRWFHVSAQLSYTPTTFKGK</sequence>
<evidence type="ECO:0000313" key="2">
    <source>
        <dbReference type="EMBL" id="GJC89577.1"/>
    </source>
</evidence>
<evidence type="ECO:0000256" key="1">
    <source>
        <dbReference type="SAM" id="Phobius"/>
    </source>
</evidence>
<dbReference type="CDD" id="cd12148">
    <property type="entry name" value="fungal_TF_MHR"/>
    <property type="match status" value="1"/>
</dbReference>
<keyword evidence="1" id="KW-0812">Transmembrane</keyword>
<feature type="transmembrane region" description="Helical" evidence="1">
    <location>
        <begin position="133"/>
        <end position="152"/>
    </location>
</feature>
<keyword evidence="3" id="KW-1185">Reference proteome</keyword>
<organism evidence="2 3">
    <name type="scientific">Colletotrichum liriopes</name>
    <dbReference type="NCBI Taxonomy" id="708192"/>
    <lineage>
        <taxon>Eukaryota</taxon>
        <taxon>Fungi</taxon>
        <taxon>Dikarya</taxon>
        <taxon>Ascomycota</taxon>
        <taxon>Pezizomycotina</taxon>
        <taxon>Sordariomycetes</taxon>
        <taxon>Hypocreomycetidae</taxon>
        <taxon>Glomerellales</taxon>
        <taxon>Glomerellaceae</taxon>
        <taxon>Colletotrichum</taxon>
        <taxon>Colletotrichum spaethianum species complex</taxon>
    </lineage>
</organism>